<dbReference type="OrthoDB" id="6053012at2"/>
<dbReference type="EMBL" id="MKGR01000009">
    <property type="protein sequence ID" value="OKP07127.1"/>
    <property type="molecule type" value="Genomic_DNA"/>
</dbReference>
<comment type="caution">
    <text evidence="1">The sequence shown here is derived from an EMBL/GenBank/DDBJ whole genome shotgun (WGS) entry which is preliminary data.</text>
</comment>
<organism evidence="1 2">
    <name type="scientific">Xenorhabdus thuongxuanensis</name>
    <dbReference type="NCBI Taxonomy" id="1873484"/>
    <lineage>
        <taxon>Bacteria</taxon>
        <taxon>Pseudomonadati</taxon>
        <taxon>Pseudomonadota</taxon>
        <taxon>Gammaproteobacteria</taxon>
        <taxon>Enterobacterales</taxon>
        <taxon>Morganellaceae</taxon>
        <taxon>Xenorhabdus</taxon>
    </lineage>
</organism>
<accession>A0A1Q5U3T1</accession>
<sequence length="70" mass="8330">MTQEEIEHMIQQYLDAEKTVLQGKTLTFNGQSMTLENLTEIVKGRERWEQRLSALKRRKKGTPMYKLARF</sequence>
<dbReference type="Proteomes" id="UP000186277">
    <property type="component" value="Unassembled WGS sequence"/>
</dbReference>
<evidence type="ECO:0000313" key="2">
    <source>
        <dbReference type="Proteomes" id="UP000186277"/>
    </source>
</evidence>
<evidence type="ECO:0000313" key="1">
    <source>
        <dbReference type="EMBL" id="OKP07127.1"/>
    </source>
</evidence>
<gene>
    <name evidence="1" type="ORF">Xentx_01731</name>
</gene>
<dbReference type="RefSeq" id="WP_074019835.1">
    <property type="nucleotide sequence ID" value="NZ_CAWMWP010000120.1"/>
</dbReference>
<name>A0A1Q5U3T1_9GAMM</name>
<evidence type="ECO:0008006" key="3">
    <source>
        <dbReference type="Google" id="ProtNLM"/>
    </source>
</evidence>
<reference evidence="1 2" key="1">
    <citation type="submission" date="2016-09" db="EMBL/GenBank/DDBJ databases">
        <title>Xenorhabdus thuongxuanensis sp. nov. and Xenorhabdus eapokensis sp. nov., isolated from Steinernema species.</title>
        <authorList>
            <person name="Kaempfer P."/>
            <person name="Tobias N.J."/>
            <person name="Phan Ke L."/>
            <person name="Bode H.B."/>
            <person name="Glaeser S.P."/>
        </authorList>
    </citation>
    <scope>NUCLEOTIDE SEQUENCE [LARGE SCALE GENOMIC DNA]</scope>
    <source>
        <strain evidence="1 2">30TX1</strain>
    </source>
</reference>
<proteinExistence type="predicted"/>
<protein>
    <recommendedName>
        <fullName evidence="3">Primosomal replication protein PriB/PriC domain protein</fullName>
    </recommendedName>
</protein>
<dbReference type="AlphaFoldDB" id="A0A1Q5U3T1"/>
<keyword evidence="2" id="KW-1185">Reference proteome</keyword>